<dbReference type="EMBL" id="JAGGLL010000017">
    <property type="protein sequence ID" value="MBP2022552.1"/>
    <property type="molecule type" value="Genomic_DNA"/>
</dbReference>
<dbReference type="RefSeq" id="WP_021284956.1">
    <property type="nucleotide sequence ID" value="NZ_JAGGLL010000017.1"/>
</dbReference>
<evidence type="ECO:0000256" key="5">
    <source>
        <dbReference type="ARBA" id="ARBA00023049"/>
    </source>
</evidence>
<keyword evidence="10" id="KW-1185">Reference proteome</keyword>
<dbReference type="CDD" id="cd09608">
    <property type="entry name" value="M3B_PepF"/>
    <property type="match status" value="1"/>
</dbReference>
<sequence>MGEVKKLKTRGEIESKYKWNVEKMYATDELWEEDFKRLQKIAPKLGEFKGKLNNGKALLEYLNRYVEVSNLYEYLAVYAHLRGDEDTANSKYQVIKDKISTYGAEYSAIVSFFVPEILKMEESQIKNLIDEEPGLKLYDFFLEQIMEKKPHVLSEEEEKLLAAVSDCLSAPRNIFGMLTNADMTFPIIKDEDGNEVELTEGNYSVFIRSKNREVRKAAFEALFGTYERFKNTVATSYTSSHKNFIFKSKTRNYNSALESSLKPDKIPVGVYHNVVNTINKNLTSLHRYVDIKKRLLGLDEIHMYDLYVSVIDDAEFNVEYEEGVELCEKALEPLGQEYLDIFREGIKEGWIDVYENKGKRGGAYSSGSYNSMPYVLLNYSNQVNDVSTLAHEMGHSIHSYYSRKTQPYIYADYVLFCAEVASTTNECLLMDYLIKNEKDKAKRLFLINQQLEGIRTTVFRQTMFAEFELLTHEKMEQGESLSSEELCRIYHDLNVKYFGESMVVDKGIDMEWSRIPHFYRDFYVYQYVTGFAAANSFSQIILNGTEGDVERYKGFLKAGGSDYPINILKDAGVDMTTPKPLEDTIRRFDELLDMLEKEISE</sequence>
<dbReference type="PANTHER" id="PTHR11804:SF84">
    <property type="entry name" value="SACCHAROLYSIN"/>
    <property type="match status" value="1"/>
</dbReference>
<dbReference type="InterPro" id="IPR004438">
    <property type="entry name" value="Peptidase_M3B"/>
</dbReference>
<reference evidence="9 10" key="1">
    <citation type="submission" date="2021-03" db="EMBL/GenBank/DDBJ databases">
        <title>Genomic Encyclopedia of Type Strains, Phase IV (KMG-IV): sequencing the most valuable type-strain genomes for metagenomic binning, comparative biology and taxonomic classification.</title>
        <authorList>
            <person name="Goeker M."/>
        </authorList>
    </citation>
    <scope>NUCLEOTIDE SEQUENCE [LARGE SCALE GENOMIC DNA]</scope>
    <source>
        <strain evidence="9 10">DSM 28650</strain>
    </source>
</reference>
<proteinExistence type="inferred from homology"/>
<dbReference type="EC" id="3.4.24.-" evidence="6"/>
<organism evidence="9 10">
    <name type="scientific">Clostridium punense</name>
    <dbReference type="NCBI Taxonomy" id="1054297"/>
    <lineage>
        <taxon>Bacteria</taxon>
        <taxon>Bacillati</taxon>
        <taxon>Bacillota</taxon>
        <taxon>Clostridia</taxon>
        <taxon>Eubacteriales</taxon>
        <taxon>Clostridiaceae</taxon>
        <taxon>Clostridium</taxon>
    </lineage>
</organism>
<dbReference type="InterPro" id="IPR001567">
    <property type="entry name" value="Pept_M3A_M3B_dom"/>
</dbReference>
<evidence type="ECO:0000259" key="8">
    <source>
        <dbReference type="Pfam" id="PF08439"/>
    </source>
</evidence>
<evidence type="ECO:0000256" key="2">
    <source>
        <dbReference type="ARBA" id="ARBA00022723"/>
    </source>
</evidence>
<evidence type="ECO:0000256" key="6">
    <source>
        <dbReference type="RuleBase" id="RU368091"/>
    </source>
</evidence>
<dbReference type="SUPFAM" id="SSF55486">
    <property type="entry name" value="Metalloproteases ('zincins'), catalytic domain"/>
    <property type="match status" value="1"/>
</dbReference>
<dbReference type="Pfam" id="PF01432">
    <property type="entry name" value="Peptidase_M3"/>
    <property type="match status" value="1"/>
</dbReference>
<keyword evidence="1 6" id="KW-0645">Protease</keyword>
<dbReference type="PANTHER" id="PTHR11804">
    <property type="entry name" value="PROTEASE M3 THIMET OLIGOPEPTIDASE-RELATED"/>
    <property type="match status" value="1"/>
</dbReference>
<evidence type="ECO:0000256" key="1">
    <source>
        <dbReference type="ARBA" id="ARBA00022670"/>
    </source>
</evidence>
<feature type="domain" description="Oligopeptidase F N-terminal" evidence="8">
    <location>
        <begin position="116"/>
        <end position="185"/>
    </location>
</feature>
<evidence type="ECO:0000256" key="3">
    <source>
        <dbReference type="ARBA" id="ARBA00022801"/>
    </source>
</evidence>
<comment type="function">
    <text evidence="6">Has oligopeptidase activity and degrades a variety of small bioactive peptides.</text>
</comment>
<feature type="domain" description="Peptidase M3A/M3B catalytic" evidence="7">
    <location>
        <begin position="206"/>
        <end position="585"/>
    </location>
</feature>
<dbReference type="Gene3D" id="1.10.287.830">
    <property type="entry name" value="putative peptidase helix hairpin domain like"/>
    <property type="match status" value="1"/>
</dbReference>
<keyword evidence="2 6" id="KW-0479">Metal-binding</keyword>
<dbReference type="NCBIfam" id="TIGR00181">
    <property type="entry name" value="pepF"/>
    <property type="match status" value="1"/>
</dbReference>
<keyword evidence="4 6" id="KW-0862">Zinc</keyword>
<dbReference type="Proteomes" id="UP001519308">
    <property type="component" value="Unassembled WGS sequence"/>
</dbReference>
<dbReference type="GO" id="GO:0016787">
    <property type="term" value="F:hydrolase activity"/>
    <property type="evidence" value="ECO:0007669"/>
    <property type="project" value="UniProtKB-KW"/>
</dbReference>
<keyword evidence="3 6" id="KW-0378">Hydrolase</keyword>
<keyword evidence="5 6" id="KW-0482">Metalloprotease</keyword>
<comment type="caution">
    <text evidence="9">The sequence shown here is derived from an EMBL/GenBank/DDBJ whole genome shotgun (WGS) entry which is preliminary data.</text>
</comment>
<comment type="similarity">
    <text evidence="6">Belongs to the peptidase M3B family.</text>
</comment>
<dbReference type="InterPro" id="IPR013647">
    <property type="entry name" value="OligopepF_N_dom"/>
</dbReference>
<accession>A0ABS4K454</accession>
<evidence type="ECO:0000313" key="10">
    <source>
        <dbReference type="Proteomes" id="UP001519308"/>
    </source>
</evidence>
<dbReference type="InterPro" id="IPR042088">
    <property type="entry name" value="OligoPept_F_C"/>
</dbReference>
<dbReference type="InterPro" id="IPR045090">
    <property type="entry name" value="Pept_M3A_M3B"/>
</dbReference>
<comment type="cofactor">
    <cofactor evidence="6">
        <name>Zn(2+)</name>
        <dbReference type="ChEBI" id="CHEBI:29105"/>
    </cofactor>
    <text evidence="6">Binds 1 zinc ion.</text>
</comment>
<dbReference type="Pfam" id="PF08439">
    <property type="entry name" value="Peptidase_M3_N"/>
    <property type="match status" value="1"/>
</dbReference>
<evidence type="ECO:0000313" key="9">
    <source>
        <dbReference type="EMBL" id="MBP2022552.1"/>
    </source>
</evidence>
<gene>
    <name evidence="9" type="ORF">J2Z44_002373</name>
</gene>
<dbReference type="Gene3D" id="1.20.140.70">
    <property type="entry name" value="Oligopeptidase f, N-terminal domain"/>
    <property type="match status" value="1"/>
</dbReference>
<evidence type="ECO:0000259" key="7">
    <source>
        <dbReference type="Pfam" id="PF01432"/>
    </source>
</evidence>
<name>A0ABS4K454_9CLOT</name>
<evidence type="ECO:0000256" key="4">
    <source>
        <dbReference type="ARBA" id="ARBA00022833"/>
    </source>
</evidence>
<dbReference type="Gene3D" id="1.10.1370.20">
    <property type="entry name" value="Oligoendopeptidase f, C-terminal domain"/>
    <property type="match status" value="1"/>
</dbReference>
<protein>
    <recommendedName>
        <fullName evidence="6">Oligopeptidase F</fullName>
        <ecNumber evidence="6">3.4.24.-</ecNumber>
    </recommendedName>
</protein>